<evidence type="ECO:0000256" key="1">
    <source>
        <dbReference type="ARBA" id="ARBA00018517"/>
    </source>
</evidence>
<dbReference type="InterPro" id="IPR019012">
    <property type="entry name" value="RNA_cap_Gua-N2-MeTrfase"/>
</dbReference>
<protein>
    <recommendedName>
        <fullName evidence="1">Trimethylguanosine synthase</fullName>
    </recommendedName>
    <alternativeName>
        <fullName evidence="7">Cap-specific guanine-N(2) methyltransferase</fullName>
    </alternativeName>
</protein>
<comment type="catalytic activity">
    <reaction evidence="3">
        <text>a 5'-end (N(2),N(7)-dimethyl 5'-triphosphoguanosine)-ribonucleoside in snoRNA + S-adenosyl-L-methionine = a 5'-end (N(2),N(2),N(7)-trimethyl 5'-triphosphoguanosine)-ribonucleoside in snoRNA + S-adenosyl-L-homocysteine + H(+)</text>
        <dbReference type="Rhea" id="RHEA:78507"/>
        <dbReference type="Rhea" id="RHEA-COMP:19088"/>
        <dbReference type="Rhea" id="RHEA-COMP:19090"/>
        <dbReference type="ChEBI" id="CHEBI:15378"/>
        <dbReference type="ChEBI" id="CHEBI:57856"/>
        <dbReference type="ChEBI" id="CHEBI:59789"/>
        <dbReference type="ChEBI" id="CHEBI:167623"/>
        <dbReference type="ChEBI" id="CHEBI:172880"/>
    </reaction>
    <physiologicalReaction direction="left-to-right" evidence="3">
        <dbReference type="Rhea" id="RHEA:78508"/>
    </physiologicalReaction>
</comment>
<evidence type="ECO:0000256" key="6">
    <source>
        <dbReference type="ARBA" id="ARBA00049075"/>
    </source>
</evidence>
<keyword evidence="9" id="KW-0808">Transferase</keyword>
<comment type="catalytic activity">
    <reaction evidence="4">
        <text>a 5'-end (N(7)-methyl 5'-triphosphoguanosine)-ribonucleoside in snoRNA + S-adenosyl-L-methionine = a 5'-end (N(2),N(7)-dimethyl 5'-triphosphoguanosine)-ribonucleoside in snoRNA + S-adenosyl-L-homocysteine + H(+)</text>
        <dbReference type="Rhea" id="RHEA:78475"/>
        <dbReference type="Rhea" id="RHEA-COMP:19086"/>
        <dbReference type="Rhea" id="RHEA-COMP:19088"/>
        <dbReference type="ChEBI" id="CHEBI:15378"/>
        <dbReference type="ChEBI" id="CHEBI:57856"/>
        <dbReference type="ChEBI" id="CHEBI:59789"/>
        <dbReference type="ChEBI" id="CHEBI:156461"/>
        <dbReference type="ChEBI" id="CHEBI:172880"/>
    </reaction>
    <physiologicalReaction direction="left-to-right" evidence="4">
        <dbReference type="Rhea" id="RHEA:78476"/>
    </physiologicalReaction>
</comment>
<dbReference type="GO" id="GO:0071164">
    <property type="term" value="F:RNA cap trimethylguanosine synthase activity"/>
    <property type="evidence" value="ECO:0007669"/>
    <property type="project" value="TreeGrafter"/>
</dbReference>
<dbReference type="GO" id="GO:0005634">
    <property type="term" value="C:nucleus"/>
    <property type="evidence" value="ECO:0007669"/>
    <property type="project" value="TreeGrafter"/>
</dbReference>
<dbReference type="SUPFAM" id="SSF53335">
    <property type="entry name" value="S-adenosyl-L-methionine-dependent methyltransferases"/>
    <property type="match status" value="1"/>
</dbReference>
<organism evidence="9 10">
    <name type="scientific">Popillia japonica</name>
    <name type="common">Japanese beetle</name>
    <dbReference type="NCBI Taxonomy" id="7064"/>
    <lineage>
        <taxon>Eukaryota</taxon>
        <taxon>Metazoa</taxon>
        <taxon>Ecdysozoa</taxon>
        <taxon>Arthropoda</taxon>
        <taxon>Hexapoda</taxon>
        <taxon>Insecta</taxon>
        <taxon>Pterygota</taxon>
        <taxon>Neoptera</taxon>
        <taxon>Endopterygota</taxon>
        <taxon>Coleoptera</taxon>
        <taxon>Polyphaga</taxon>
        <taxon>Scarabaeiformia</taxon>
        <taxon>Scarabaeidae</taxon>
        <taxon>Rutelinae</taxon>
        <taxon>Popillia</taxon>
    </lineage>
</organism>
<comment type="caution">
    <text evidence="9">The sequence shown here is derived from an EMBL/GenBank/DDBJ whole genome shotgun (WGS) entry which is preliminary data.</text>
</comment>
<dbReference type="PANTHER" id="PTHR14741">
    <property type="entry name" value="S-ADENOSYLMETHIONINE-DEPENDENT METHYLTRANSFERASE RELATED"/>
    <property type="match status" value="1"/>
</dbReference>
<name>A0AAW1LAZ7_POPJA</name>
<comment type="catalytic activity">
    <reaction evidence="6">
        <text>a 5'-end (N(7)-methyl 5'-triphosphoguanosine)-ribonucleoside in snRNA + S-adenosyl-L-methionine = a 5'-end (N(2),N(7)-dimethyl 5'-triphosphoguanosine)-ribonucleoside in snRNA + S-adenosyl-L-homocysteine + H(+)</text>
        <dbReference type="Rhea" id="RHEA:78471"/>
        <dbReference type="Rhea" id="RHEA-COMP:19085"/>
        <dbReference type="Rhea" id="RHEA-COMP:19087"/>
        <dbReference type="ChEBI" id="CHEBI:15378"/>
        <dbReference type="ChEBI" id="CHEBI:57856"/>
        <dbReference type="ChEBI" id="CHEBI:59789"/>
        <dbReference type="ChEBI" id="CHEBI:156461"/>
        <dbReference type="ChEBI" id="CHEBI:172880"/>
    </reaction>
    <physiologicalReaction direction="left-to-right" evidence="6">
        <dbReference type="Rhea" id="RHEA:78472"/>
    </physiologicalReaction>
</comment>
<proteinExistence type="inferred from homology"/>
<evidence type="ECO:0000313" key="9">
    <source>
        <dbReference type="EMBL" id="KAK9732175.1"/>
    </source>
</evidence>
<comment type="similarity">
    <text evidence="2">Belongs to the methyltransferase superfamily. Trimethylguanosine synthase family.</text>
</comment>
<evidence type="ECO:0000256" key="3">
    <source>
        <dbReference type="ARBA" id="ARBA00047418"/>
    </source>
</evidence>
<reference evidence="9 10" key="1">
    <citation type="journal article" date="2024" name="BMC Genomics">
        <title>De novo assembly and annotation of Popillia japonica's genome with initial clues to its potential as an invasive pest.</title>
        <authorList>
            <person name="Cucini C."/>
            <person name="Boschi S."/>
            <person name="Funari R."/>
            <person name="Cardaioli E."/>
            <person name="Iannotti N."/>
            <person name="Marturano G."/>
            <person name="Paoli F."/>
            <person name="Bruttini M."/>
            <person name="Carapelli A."/>
            <person name="Frati F."/>
            <person name="Nardi F."/>
        </authorList>
    </citation>
    <scope>NUCLEOTIDE SEQUENCE [LARGE SCALE GENOMIC DNA]</scope>
    <source>
        <strain evidence="9">DMR45628</strain>
    </source>
</reference>
<dbReference type="Gene3D" id="3.40.50.150">
    <property type="entry name" value="Vaccinia Virus protein VP39"/>
    <property type="match status" value="1"/>
</dbReference>
<dbReference type="Pfam" id="PF09445">
    <property type="entry name" value="Methyltransf_15"/>
    <property type="match status" value="1"/>
</dbReference>
<feature type="compositionally biased region" description="Low complexity" evidence="8">
    <location>
        <begin position="609"/>
        <end position="621"/>
    </location>
</feature>
<evidence type="ECO:0000256" key="4">
    <source>
        <dbReference type="ARBA" id="ARBA00048740"/>
    </source>
</evidence>
<evidence type="ECO:0000256" key="8">
    <source>
        <dbReference type="SAM" id="MobiDB-lite"/>
    </source>
</evidence>
<comment type="catalytic activity">
    <reaction evidence="5">
        <text>a 5'-end (N(2),N(7)-dimethyl 5'-triphosphoguanosine)-ribonucleoside in snRNA + S-adenosyl-L-methionine = a 5'-end (N(2),N(2),N(7)-trimethyl 5'-triphosphoguanosine)-ribonucleoside in snRNA + S-adenosyl-L-homocysteine + H(+)</text>
        <dbReference type="Rhea" id="RHEA:78479"/>
        <dbReference type="Rhea" id="RHEA-COMP:19087"/>
        <dbReference type="Rhea" id="RHEA-COMP:19089"/>
        <dbReference type="ChEBI" id="CHEBI:15378"/>
        <dbReference type="ChEBI" id="CHEBI:57856"/>
        <dbReference type="ChEBI" id="CHEBI:59789"/>
        <dbReference type="ChEBI" id="CHEBI:167623"/>
        <dbReference type="ChEBI" id="CHEBI:172880"/>
    </reaction>
    <physiologicalReaction direction="left-to-right" evidence="5">
        <dbReference type="Rhea" id="RHEA:78480"/>
    </physiologicalReaction>
</comment>
<sequence length="847" mass="96876">MLTMLENCDFFICFLCCSSYSAKLRLSSNCLDDLSGSEVEISNEEEIKVETHDQYQTQDNHDIKHEVDVEAVSCYCSASHTDNISTDEHDSLKESHVNPNSRSILLKSLQSSDSGADLTECFKNDYESAWHKYWSANGEHIIWNSWISKYSDYINPEYLPNYTYNETTADGHKTDRSSERNFKAIHEHSKNRFTFDKSDIERYTFEANTKPDSEFTGCRLNRIDEKAELKESKSSENHHHHHHNVLVRALSGSDSYDKLHTEISEGWNPLSPVSIDCETEAERLLSSQCGSHASSSVRTIDSMTNVTRMTISSFELSDSSKISDSISSVSSVQSSLSSTSSDEIDESTNDYQHQWNILWKKHYEEEYMTEYKKFMASVCESDSKIIGGKISKELSTSHEKKLNSIDSEKSSSHDFKNVNVMLNSLALDIDQSEQEDDLQMKSDELLSDDSVEEEQDNDEEQSMLGIEQFDDMVAMGLPVKFGKQPQQRNIYVKSSPELNRNLDDTKDHIKSAFKLMGLEYCENKRTLKGHVDYKMKHIRLQNRHLKLHRHKNDDKPVPKHIRFDDDGNIIAENKEVEEVSSIQVPKHIRFDDDGNIIAENKEVEEPQVSDNSDCKQSSSSNTEDNLDLDVSKFDNLSQDEGDKAADNVVRKKRRKRKLNLPVEIKENPKLRKYWERRFSLFNKFDQGIKLDEDAFCGAGGNSIQFAQTCNKVIAIDIDPKKIELARNNAEIYGVADRIEFITGDFLNLHDKLIADVVFLSPPWGGPSYLSLPTYDLEKFLQPVPLKPLMDTARVITKNIAIFLPRNANTQPLLLQAGPNGYVEIEQNFINKKLIAITAYYNDLIKHI</sequence>
<gene>
    <name evidence="9" type="ORF">QE152_g13065</name>
</gene>
<dbReference type="EMBL" id="JASPKY010000121">
    <property type="protein sequence ID" value="KAK9732175.1"/>
    <property type="molecule type" value="Genomic_DNA"/>
</dbReference>
<evidence type="ECO:0000256" key="7">
    <source>
        <dbReference type="ARBA" id="ARBA00049790"/>
    </source>
</evidence>
<evidence type="ECO:0000313" key="10">
    <source>
        <dbReference type="Proteomes" id="UP001458880"/>
    </source>
</evidence>
<evidence type="ECO:0000256" key="2">
    <source>
        <dbReference type="ARBA" id="ARBA00025783"/>
    </source>
</evidence>
<dbReference type="AlphaFoldDB" id="A0AAW1LAZ7"/>
<dbReference type="PANTHER" id="PTHR14741:SF32">
    <property type="entry name" value="TRIMETHYLGUANOSINE SYNTHASE"/>
    <property type="match status" value="1"/>
</dbReference>
<keyword evidence="9" id="KW-0489">Methyltransferase</keyword>
<dbReference type="CDD" id="cd02440">
    <property type="entry name" value="AdoMet_MTases"/>
    <property type="match status" value="1"/>
</dbReference>
<evidence type="ECO:0000256" key="5">
    <source>
        <dbReference type="ARBA" id="ARBA00048763"/>
    </source>
</evidence>
<accession>A0AAW1LAZ7</accession>
<keyword evidence="10" id="KW-1185">Reference proteome</keyword>
<dbReference type="Proteomes" id="UP001458880">
    <property type="component" value="Unassembled WGS sequence"/>
</dbReference>
<dbReference type="InterPro" id="IPR029063">
    <property type="entry name" value="SAM-dependent_MTases_sf"/>
</dbReference>
<feature type="region of interest" description="Disordered" evidence="8">
    <location>
        <begin position="601"/>
        <end position="627"/>
    </location>
</feature>